<dbReference type="AlphaFoldDB" id="H0QJ87"/>
<protein>
    <submittedName>
        <fullName evidence="2">Peptidase M56 family protein</fullName>
    </submittedName>
</protein>
<dbReference type="RefSeq" id="WP_003799496.1">
    <property type="nucleotide sequence ID" value="NZ_BAEG01000028.1"/>
</dbReference>
<dbReference type="OrthoDB" id="3786257at2"/>
<gene>
    <name evidence="2" type="ORF">ARGLB_028_00130</name>
</gene>
<keyword evidence="1" id="KW-1133">Transmembrane helix</keyword>
<keyword evidence="1" id="KW-0472">Membrane</keyword>
<dbReference type="STRING" id="1077972.ARGLB_028_00130"/>
<evidence type="ECO:0000313" key="3">
    <source>
        <dbReference type="Proteomes" id="UP000003828"/>
    </source>
</evidence>
<dbReference type="Proteomes" id="UP000003828">
    <property type="component" value="Unassembled WGS sequence"/>
</dbReference>
<reference evidence="2 3" key="1">
    <citation type="submission" date="2011-12" db="EMBL/GenBank/DDBJ databases">
        <title>Whole genome shotgun sequence of Arthrobacter globiformis NBRC 12137.</title>
        <authorList>
            <person name="Miyazawa S."/>
            <person name="Hosoyama A."/>
            <person name="Tsuchikane K."/>
            <person name="Katsumata H."/>
            <person name="Yamazaki S."/>
            <person name="Fujita N."/>
        </authorList>
    </citation>
    <scope>NUCLEOTIDE SEQUENCE [LARGE SCALE GENOMIC DNA]</scope>
    <source>
        <strain evidence="2 3">NBRC 12137</strain>
    </source>
</reference>
<dbReference type="eggNOG" id="COG1595">
    <property type="taxonomic scope" value="Bacteria"/>
</dbReference>
<dbReference type="EMBL" id="BAEG01000028">
    <property type="protein sequence ID" value="GAB12888.1"/>
    <property type="molecule type" value="Genomic_DNA"/>
</dbReference>
<evidence type="ECO:0000256" key="1">
    <source>
        <dbReference type="SAM" id="Phobius"/>
    </source>
</evidence>
<organism evidence="2 3">
    <name type="scientific">Arthrobacter globiformis (strain ATCC 8010 / DSM 20124 / JCM 1332 / NBRC 12137 / NCIMB 8907 / NRRL B-2979 / 168)</name>
    <dbReference type="NCBI Taxonomy" id="1077972"/>
    <lineage>
        <taxon>Bacteria</taxon>
        <taxon>Bacillati</taxon>
        <taxon>Actinomycetota</taxon>
        <taxon>Actinomycetes</taxon>
        <taxon>Micrococcales</taxon>
        <taxon>Micrococcaceae</taxon>
        <taxon>Arthrobacter</taxon>
    </lineage>
</organism>
<accession>H0QJ87</accession>
<name>H0QJ87_ARTG1</name>
<sequence length="273" mass="28733">MNELRVDDRFSKALEAELVARVQKASPARARKRTRMWLGTGVLAGAGILGGVGAAAAGLFVIPGSQEVTPLSTAVDEVREGTATIELGDPPAGTTGIQVELNCLTPGRFEFQDGAYTVCEASAVGTPQDWSGYTLPLTPGLNSVTIKADSGSRWRLSAKYVNSETTDWAVNADGNSYGAENEKGTPDLTAVIATNGVPGYVYTSELEDATGTAAIKTFKTREEALAWQEARRGKTFSVPVYDSTGKTVVGEFVISDGQGQITDRTVPPGKPAQ</sequence>
<comment type="caution">
    <text evidence="2">The sequence shown here is derived from an EMBL/GenBank/DDBJ whole genome shotgun (WGS) entry which is preliminary data.</text>
</comment>
<feature type="transmembrane region" description="Helical" evidence="1">
    <location>
        <begin position="36"/>
        <end position="62"/>
    </location>
</feature>
<proteinExistence type="predicted"/>
<keyword evidence="3" id="KW-1185">Reference proteome</keyword>
<evidence type="ECO:0000313" key="2">
    <source>
        <dbReference type="EMBL" id="GAB12888.1"/>
    </source>
</evidence>
<keyword evidence="1" id="KW-0812">Transmembrane</keyword>